<name>A0A0C3I8H5_PISTI</name>
<sequence>MLPPHLVRLLISSMPGIRFWTSFSASKSFCNLSASGDIMFFRSSSPGASLRNLAKSGVNFCVSPMSEAFSFCPTSCFSLLKPRLNLIVSIQTPKWQRTIEGWRWISGHCARVHEQGLRMFGFPSATRDRTTLSVTLRIPMGTTRTHSDNPHFLRLGNRKFAATHRED</sequence>
<reference evidence="1 2" key="1">
    <citation type="submission" date="2014-04" db="EMBL/GenBank/DDBJ databases">
        <authorList>
            <consortium name="DOE Joint Genome Institute"/>
            <person name="Kuo A."/>
            <person name="Kohler A."/>
            <person name="Costa M.D."/>
            <person name="Nagy L.G."/>
            <person name="Floudas D."/>
            <person name="Copeland A."/>
            <person name="Barry K.W."/>
            <person name="Cichocki N."/>
            <person name="Veneault-Fourrey C."/>
            <person name="LaButti K."/>
            <person name="Lindquist E.A."/>
            <person name="Lipzen A."/>
            <person name="Lundell T."/>
            <person name="Morin E."/>
            <person name="Murat C."/>
            <person name="Sun H."/>
            <person name="Tunlid A."/>
            <person name="Henrissat B."/>
            <person name="Grigoriev I.V."/>
            <person name="Hibbett D.S."/>
            <person name="Martin F."/>
            <person name="Nordberg H.P."/>
            <person name="Cantor M.N."/>
            <person name="Hua S.X."/>
        </authorList>
    </citation>
    <scope>NUCLEOTIDE SEQUENCE [LARGE SCALE GENOMIC DNA]</scope>
    <source>
        <strain evidence="1 2">Marx 270</strain>
    </source>
</reference>
<dbReference type="InParanoid" id="A0A0C3I8H5"/>
<proteinExistence type="predicted"/>
<keyword evidence="2" id="KW-1185">Reference proteome</keyword>
<dbReference type="HOGENOM" id="CLU_1595209_0_0_1"/>
<dbReference type="EMBL" id="KN832172">
    <property type="protein sequence ID" value="KIN93407.1"/>
    <property type="molecule type" value="Genomic_DNA"/>
</dbReference>
<gene>
    <name evidence="1" type="ORF">M404DRAFT_511214</name>
</gene>
<protein>
    <submittedName>
        <fullName evidence="1">Uncharacterized protein</fullName>
    </submittedName>
</protein>
<evidence type="ECO:0000313" key="1">
    <source>
        <dbReference type="EMBL" id="KIN93407.1"/>
    </source>
</evidence>
<reference evidence="2" key="2">
    <citation type="submission" date="2015-01" db="EMBL/GenBank/DDBJ databases">
        <title>Evolutionary Origins and Diversification of the Mycorrhizal Mutualists.</title>
        <authorList>
            <consortium name="DOE Joint Genome Institute"/>
            <consortium name="Mycorrhizal Genomics Consortium"/>
            <person name="Kohler A."/>
            <person name="Kuo A."/>
            <person name="Nagy L.G."/>
            <person name="Floudas D."/>
            <person name="Copeland A."/>
            <person name="Barry K.W."/>
            <person name="Cichocki N."/>
            <person name="Veneault-Fourrey C."/>
            <person name="LaButti K."/>
            <person name="Lindquist E.A."/>
            <person name="Lipzen A."/>
            <person name="Lundell T."/>
            <person name="Morin E."/>
            <person name="Murat C."/>
            <person name="Riley R."/>
            <person name="Ohm R."/>
            <person name="Sun H."/>
            <person name="Tunlid A."/>
            <person name="Henrissat B."/>
            <person name="Grigoriev I.V."/>
            <person name="Hibbett D.S."/>
            <person name="Martin F."/>
        </authorList>
    </citation>
    <scope>NUCLEOTIDE SEQUENCE [LARGE SCALE GENOMIC DNA]</scope>
    <source>
        <strain evidence="2">Marx 270</strain>
    </source>
</reference>
<organism evidence="1 2">
    <name type="scientific">Pisolithus tinctorius Marx 270</name>
    <dbReference type="NCBI Taxonomy" id="870435"/>
    <lineage>
        <taxon>Eukaryota</taxon>
        <taxon>Fungi</taxon>
        <taxon>Dikarya</taxon>
        <taxon>Basidiomycota</taxon>
        <taxon>Agaricomycotina</taxon>
        <taxon>Agaricomycetes</taxon>
        <taxon>Agaricomycetidae</taxon>
        <taxon>Boletales</taxon>
        <taxon>Sclerodermatineae</taxon>
        <taxon>Pisolithaceae</taxon>
        <taxon>Pisolithus</taxon>
    </lineage>
</organism>
<evidence type="ECO:0000313" key="2">
    <source>
        <dbReference type="Proteomes" id="UP000054217"/>
    </source>
</evidence>
<accession>A0A0C3I8H5</accession>
<dbReference type="Proteomes" id="UP000054217">
    <property type="component" value="Unassembled WGS sequence"/>
</dbReference>
<dbReference type="AlphaFoldDB" id="A0A0C3I8H5"/>